<dbReference type="EMBL" id="CCKJ01000037">
    <property type="protein sequence ID" value="CDT78695.1"/>
    <property type="molecule type" value="Genomic_DNA"/>
</dbReference>
<protein>
    <submittedName>
        <fullName evidence="1">Uncharacterized protein</fullName>
    </submittedName>
</protein>
<evidence type="ECO:0000313" key="2">
    <source>
        <dbReference type="Proteomes" id="UP000041625"/>
    </source>
</evidence>
<proteinExistence type="predicted"/>
<dbReference type="AlphaFoldDB" id="A0AA86XTM4"/>
<dbReference type="Proteomes" id="UP000041625">
    <property type="component" value="Unassembled WGS sequence"/>
</dbReference>
<accession>A0AA86XTM4</accession>
<comment type="caution">
    <text evidence="1">The sequence shown here is derived from an EMBL/GenBank/DDBJ whole genome shotgun (WGS) entry which is preliminary data.</text>
</comment>
<organism evidence="1 2">
    <name type="scientific">Vibrio coralliirubri</name>
    <dbReference type="NCBI Taxonomy" id="1516159"/>
    <lineage>
        <taxon>Bacteria</taxon>
        <taxon>Pseudomonadati</taxon>
        <taxon>Pseudomonadota</taxon>
        <taxon>Gammaproteobacteria</taxon>
        <taxon>Vibrionales</taxon>
        <taxon>Vibrionaceae</taxon>
        <taxon>Vibrio</taxon>
    </lineage>
</organism>
<sequence length="63" mass="7443">MYILDHLSGGMIKTIAVMIFCLRRGNDSHDHLQIHLMRISEYYSYYVDLSILLSCQNLYPFQT</sequence>
<gene>
    <name evidence="1" type="ORF">VCR31J2_1310638</name>
</gene>
<name>A0AA86XTM4_9VIBR</name>
<keyword evidence="2" id="KW-1185">Reference proteome</keyword>
<evidence type="ECO:0000313" key="1">
    <source>
        <dbReference type="EMBL" id="CDT78695.1"/>
    </source>
</evidence>
<reference evidence="1 2" key="1">
    <citation type="submission" date="2014-06" db="EMBL/GenBank/DDBJ databases">
        <authorList>
            <person name="Le Roux F."/>
        </authorList>
    </citation>
    <scope>NUCLEOTIDE SEQUENCE [LARGE SCALE GENOMIC DNA]</scope>
    <source>
        <strain evidence="1 2">J2-31</strain>
    </source>
</reference>